<evidence type="ECO:0000313" key="2">
    <source>
        <dbReference type="EMBL" id="ESO12532.1"/>
    </source>
</evidence>
<dbReference type="OMA" id="WQRENIL"/>
<evidence type="ECO:0000313" key="4">
    <source>
        <dbReference type="Proteomes" id="UP000015101"/>
    </source>
</evidence>
<reference evidence="4" key="1">
    <citation type="submission" date="2012-12" db="EMBL/GenBank/DDBJ databases">
        <authorList>
            <person name="Hellsten U."/>
            <person name="Grimwood J."/>
            <person name="Chapman J.A."/>
            <person name="Shapiro H."/>
            <person name="Aerts A."/>
            <person name="Otillar R.P."/>
            <person name="Terry A.Y."/>
            <person name="Boore J.L."/>
            <person name="Simakov O."/>
            <person name="Marletaz F."/>
            <person name="Cho S.-J."/>
            <person name="Edsinger-Gonzales E."/>
            <person name="Havlak P."/>
            <person name="Kuo D.-H."/>
            <person name="Larsson T."/>
            <person name="Lv J."/>
            <person name="Arendt D."/>
            <person name="Savage R."/>
            <person name="Osoegawa K."/>
            <person name="de Jong P."/>
            <person name="Lindberg D.R."/>
            <person name="Seaver E.C."/>
            <person name="Weisblat D.A."/>
            <person name="Putnam N.H."/>
            <person name="Grigoriev I.V."/>
            <person name="Rokhsar D.S."/>
        </authorList>
    </citation>
    <scope>NUCLEOTIDE SEQUENCE</scope>
</reference>
<accession>T1FWW6</accession>
<dbReference type="Pfam" id="PF21892">
    <property type="entry name" value="TMEM145_N"/>
    <property type="match status" value="1"/>
</dbReference>
<dbReference type="CTD" id="20213314"/>
<proteinExistence type="predicted"/>
<reference evidence="2 4" key="2">
    <citation type="journal article" date="2013" name="Nature">
        <title>Insights into bilaterian evolution from three spiralian genomes.</title>
        <authorList>
            <person name="Simakov O."/>
            <person name="Marletaz F."/>
            <person name="Cho S.J."/>
            <person name="Edsinger-Gonzales E."/>
            <person name="Havlak P."/>
            <person name="Hellsten U."/>
            <person name="Kuo D.H."/>
            <person name="Larsson T."/>
            <person name="Lv J."/>
            <person name="Arendt D."/>
            <person name="Savage R."/>
            <person name="Osoegawa K."/>
            <person name="de Jong P."/>
            <person name="Grimwood J."/>
            <person name="Chapman J.A."/>
            <person name="Shapiro H."/>
            <person name="Aerts A."/>
            <person name="Otillar R.P."/>
            <person name="Terry A.Y."/>
            <person name="Boore J.L."/>
            <person name="Grigoriev I.V."/>
            <person name="Lindberg D.R."/>
            <person name="Seaver E.C."/>
            <person name="Weisblat D.A."/>
            <person name="Putnam N.H."/>
            <person name="Rokhsar D.S."/>
        </authorList>
    </citation>
    <scope>NUCLEOTIDE SEQUENCE</scope>
</reference>
<dbReference type="HOGENOM" id="CLU_2783187_0_0_1"/>
<sequence>MNVSVKLTGQLTFELVYPANKCCLNILFYTDEQTNMMNERMDCWQRENILKPEEDQILRLTPSFPWSGC</sequence>
<dbReference type="AlphaFoldDB" id="T1FWW6"/>
<dbReference type="KEGG" id="hro:HELRODRAFT_62181"/>
<dbReference type="GeneID" id="20213314"/>
<dbReference type="EMBL" id="AMQM01000185">
    <property type="status" value="NOT_ANNOTATED_CDS"/>
    <property type="molecule type" value="Genomic_DNA"/>
</dbReference>
<dbReference type="InterPro" id="IPR053880">
    <property type="entry name" value="GPR180-like_N"/>
</dbReference>
<name>T1FWW6_HELRO</name>
<reference evidence="3" key="3">
    <citation type="submission" date="2015-06" db="UniProtKB">
        <authorList>
            <consortium name="EnsemblMetazoa"/>
        </authorList>
    </citation>
    <scope>IDENTIFICATION</scope>
</reference>
<keyword evidence="4" id="KW-1185">Reference proteome</keyword>
<dbReference type="EnsemblMetazoa" id="HelroT62181">
    <property type="protein sequence ID" value="HelroP62181"/>
    <property type="gene ID" value="HelroG62181"/>
</dbReference>
<dbReference type="OrthoDB" id="6124418at2759"/>
<organism evidence="3 4">
    <name type="scientific">Helobdella robusta</name>
    <name type="common">Californian leech</name>
    <dbReference type="NCBI Taxonomy" id="6412"/>
    <lineage>
        <taxon>Eukaryota</taxon>
        <taxon>Metazoa</taxon>
        <taxon>Spiralia</taxon>
        <taxon>Lophotrochozoa</taxon>
        <taxon>Annelida</taxon>
        <taxon>Clitellata</taxon>
        <taxon>Hirudinea</taxon>
        <taxon>Rhynchobdellida</taxon>
        <taxon>Glossiphoniidae</taxon>
        <taxon>Helobdella</taxon>
    </lineage>
</organism>
<evidence type="ECO:0000259" key="1">
    <source>
        <dbReference type="Pfam" id="PF21892"/>
    </source>
</evidence>
<feature type="domain" description="GPR180-like N-terminal" evidence="1">
    <location>
        <begin position="7"/>
        <end position="69"/>
    </location>
</feature>
<protein>
    <recommendedName>
        <fullName evidence="1">GPR180-like N-terminal domain-containing protein</fullName>
    </recommendedName>
</protein>
<dbReference type="RefSeq" id="XP_009009252.1">
    <property type="nucleotide sequence ID" value="XM_009011004.1"/>
</dbReference>
<dbReference type="EMBL" id="KB095811">
    <property type="protein sequence ID" value="ESO12532.1"/>
    <property type="molecule type" value="Genomic_DNA"/>
</dbReference>
<evidence type="ECO:0000313" key="3">
    <source>
        <dbReference type="EnsemblMetazoa" id="HelroP62181"/>
    </source>
</evidence>
<dbReference type="InParanoid" id="T1FWW6"/>
<gene>
    <name evidence="3" type="primary">20213314</name>
    <name evidence="2" type="ORF">HELRODRAFT_62181</name>
</gene>
<dbReference type="Proteomes" id="UP000015101">
    <property type="component" value="Unassembled WGS sequence"/>
</dbReference>